<proteinExistence type="inferred from homology"/>
<dbReference type="EC" id="2.1.1.63" evidence="6"/>
<dbReference type="InterPro" id="IPR036217">
    <property type="entry name" value="MethylDNA_cys_MeTrfase_DNAb"/>
</dbReference>
<comment type="function">
    <text evidence="3">Involved in the cellular defense against the biological effects of O6-methylguanine (O6-MeG) and O4-methylthymine (O4-MeT) in DNA. Repairs the methylated nucleobase in DNA by stoichiometrically transferring the methyl group to a cysteine residue in the enzyme. This is a suicide reaction: the enzyme is irreversibly inactivated.</text>
</comment>
<evidence type="ECO:0000256" key="4">
    <source>
        <dbReference type="ARBA" id="ARBA00004123"/>
    </source>
</evidence>
<evidence type="ECO:0000313" key="25">
    <source>
        <dbReference type="Proteomes" id="UP000663829"/>
    </source>
</evidence>
<sequence length="179" mass="20238">MCEKYTCICLSPIGNLKILYCLNGLHSIQQVENINDESFQPNRSQMVTIESNDKNDSVIVDSCISWLQAYFHDPDKLSLIDQPKLCKFIIDENAFQHRVWLKLYENVKYGNTISYGGLAQLVGSPNAARAVGTAMKCNPFQLLVPCHRVIQGNGNTGRYSGGKRNTVKMWLLKHEKTNI</sequence>
<dbReference type="GO" id="GO:0006281">
    <property type="term" value="P:DNA repair"/>
    <property type="evidence" value="ECO:0007669"/>
    <property type="project" value="UniProtKB-KW"/>
</dbReference>
<comment type="subcellular location">
    <subcellularLocation>
        <location evidence="4">Nucleus</location>
    </subcellularLocation>
</comment>
<evidence type="ECO:0000313" key="22">
    <source>
        <dbReference type="EMBL" id="CAF0751424.1"/>
    </source>
</evidence>
<evidence type="ECO:0000256" key="18">
    <source>
        <dbReference type="ARBA" id="ARBA00031621"/>
    </source>
</evidence>
<name>A0A813P116_9BILA</name>
<dbReference type="Proteomes" id="UP000682733">
    <property type="component" value="Unassembled WGS sequence"/>
</dbReference>
<dbReference type="Gene3D" id="3.30.160.70">
    <property type="entry name" value="Methylated DNA-protein cysteine methyltransferase domain"/>
    <property type="match status" value="1"/>
</dbReference>
<dbReference type="GO" id="GO:0032259">
    <property type="term" value="P:methylation"/>
    <property type="evidence" value="ECO:0007669"/>
    <property type="project" value="UniProtKB-KW"/>
</dbReference>
<evidence type="ECO:0000256" key="7">
    <source>
        <dbReference type="ARBA" id="ARBA00015377"/>
    </source>
</evidence>
<protein>
    <recommendedName>
        <fullName evidence="7">Methylated-DNA--protein-cysteine methyltransferase</fullName>
        <ecNumber evidence="6">2.1.1.63</ecNumber>
    </recommendedName>
    <alternativeName>
        <fullName evidence="17">6-O-methylguanine-DNA methyltransferase</fullName>
    </alternativeName>
    <alternativeName>
        <fullName evidence="18">O-6-methylguanine-DNA-alkyltransferase</fullName>
    </alternativeName>
</protein>
<dbReference type="Proteomes" id="UP000681722">
    <property type="component" value="Unassembled WGS sequence"/>
</dbReference>
<dbReference type="OrthoDB" id="1907495at2759"/>
<evidence type="ECO:0000256" key="13">
    <source>
        <dbReference type="ARBA" id="ARBA00022833"/>
    </source>
</evidence>
<dbReference type="SUPFAM" id="SSF46767">
    <property type="entry name" value="Methylated DNA-protein cysteine methyltransferase, C-terminal domain"/>
    <property type="match status" value="1"/>
</dbReference>
<evidence type="ECO:0000256" key="15">
    <source>
        <dbReference type="ARBA" id="ARBA00023204"/>
    </source>
</evidence>
<keyword evidence="10" id="KW-0808">Transferase</keyword>
<evidence type="ECO:0000259" key="20">
    <source>
        <dbReference type="Pfam" id="PF01035"/>
    </source>
</evidence>
<dbReference type="NCBIfam" id="TIGR00589">
    <property type="entry name" value="ogt"/>
    <property type="match status" value="1"/>
</dbReference>
<comment type="caution">
    <text evidence="21">The sequence shown here is derived from an EMBL/GenBank/DDBJ whole genome shotgun (WGS) entry which is preliminary data.</text>
</comment>
<dbReference type="Pfam" id="PF01035">
    <property type="entry name" value="DNA_binding_1"/>
    <property type="match status" value="1"/>
</dbReference>
<dbReference type="CDD" id="cd06445">
    <property type="entry name" value="ATase"/>
    <property type="match status" value="1"/>
</dbReference>
<comment type="similarity">
    <text evidence="5">Belongs to the MGMT family.</text>
</comment>
<dbReference type="PROSITE" id="PS00374">
    <property type="entry name" value="MGMT"/>
    <property type="match status" value="1"/>
</dbReference>
<dbReference type="GO" id="GO:0046872">
    <property type="term" value="F:metal ion binding"/>
    <property type="evidence" value="ECO:0007669"/>
    <property type="project" value="UniProtKB-KW"/>
</dbReference>
<dbReference type="EMBL" id="CAJOBC010000043">
    <property type="protein sequence ID" value="CAF3524816.1"/>
    <property type="molecule type" value="Genomic_DNA"/>
</dbReference>
<evidence type="ECO:0000313" key="24">
    <source>
        <dbReference type="EMBL" id="CAF3530227.1"/>
    </source>
</evidence>
<keyword evidence="11" id="KW-0479">Metal-binding</keyword>
<dbReference type="InterPro" id="IPR014048">
    <property type="entry name" value="MethylDNA_cys_MeTrfase_DNA-bd"/>
</dbReference>
<dbReference type="GO" id="GO:0003908">
    <property type="term" value="F:methylated-DNA-[protein]-cysteine S-methyltransferase activity"/>
    <property type="evidence" value="ECO:0007669"/>
    <property type="project" value="UniProtKB-EC"/>
</dbReference>
<comment type="catalytic activity">
    <reaction evidence="1">
        <text>a 4-O-methyl-thymidine in DNA + L-cysteinyl-[protein] = a thymidine in DNA + S-methyl-L-cysteinyl-[protein]</text>
        <dbReference type="Rhea" id="RHEA:53428"/>
        <dbReference type="Rhea" id="RHEA-COMP:10131"/>
        <dbReference type="Rhea" id="RHEA-COMP:10132"/>
        <dbReference type="Rhea" id="RHEA-COMP:13555"/>
        <dbReference type="Rhea" id="RHEA-COMP:13556"/>
        <dbReference type="ChEBI" id="CHEBI:29950"/>
        <dbReference type="ChEBI" id="CHEBI:82612"/>
        <dbReference type="ChEBI" id="CHEBI:137386"/>
        <dbReference type="ChEBI" id="CHEBI:137387"/>
        <dbReference type="EC" id="2.1.1.63"/>
    </reaction>
</comment>
<evidence type="ECO:0000256" key="11">
    <source>
        <dbReference type="ARBA" id="ARBA00022723"/>
    </source>
</evidence>
<dbReference type="EMBL" id="CAJNOQ010000043">
    <property type="protein sequence ID" value="CAF0746054.1"/>
    <property type="molecule type" value="Genomic_DNA"/>
</dbReference>
<dbReference type="EMBL" id="CAJNOK010000414">
    <property type="protein sequence ID" value="CAF0751424.1"/>
    <property type="molecule type" value="Genomic_DNA"/>
</dbReference>
<evidence type="ECO:0000256" key="3">
    <source>
        <dbReference type="ARBA" id="ARBA00003317"/>
    </source>
</evidence>
<dbReference type="FunFam" id="1.10.10.10:FF:000214">
    <property type="entry name" value="Methylated-DNA--protein-cysteine methyltransferase"/>
    <property type="match status" value="1"/>
</dbReference>
<keyword evidence="8" id="KW-0597">Phosphoprotein</keyword>
<dbReference type="PANTHER" id="PTHR46460">
    <property type="entry name" value="METHYLATED-DNA--PROTEIN-CYSTEINE METHYLTRANSFERASE"/>
    <property type="match status" value="1"/>
</dbReference>
<dbReference type="InterPro" id="IPR036631">
    <property type="entry name" value="MGMT_N_sf"/>
</dbReference>
<organism evidence="21 25">
    <name type="scientific">Didymodactylos carnosus</name>
    <dbReference type="NCBI Taxonomy" id="1234261"/>
    <lineage>
        <taxon>Eukaryota</taxon>
        <taxon>Metazoa</taxon>
        <taxon>Spiralia</taxon>
        <taxon>Gnathifera</taxon>
        <taxon>Rotifera</taxon>
        <taxon>Eurotatoria</taxon>
        <taxon>Bdelloidea</taxon>
        <taxon>Philodinida</taxon>
        <taxon>Philodinidae</taxon>
        <taxon>Didymodactylos</taxon>
    </lineage>
</organism>
<dbReference type="EMBL" id="CAJOBA010000414">
    <property type="protein sequence ID" value="CAF3530227.1"/>
    <property type="molecule type" value="Genomic_DNA"/>
</dbReference>
<dbReference type="Gene3D" id="1.10.10.10">
    <property type="entry name" value="Winged helix-like DNA-binding domain superfamily/Winged helix DNA-binding domain"/>
    <property type="match status" value="1"/>
</dbReference>
<evidence type="ECO:0000256" key="9">
    <source>
        <dbReference type="ARBA" id="ARBA00022603"/>
    </source>
</evidence>
<evidence type="ECO:0000256" key="8">
    <source>
        <dbReference type="ARBA" id="ARBA00022553"/>
    </source>
</evidence>
<dbReference type="SUPFAM" id="SSF53155">
    <property type="entry name" value="Methylated DNA-protein cysteine methyltransferase domain"/>
    <property type="match status" value="1"/>
</dbReference>
<evidence type="ECO:0000256" key="16">
    <source>
        <dbReference type="ARBA" id="ARBA00023242"/>
    </source>
</evidence>
<keyword evidence="13" id="KW-0862">Zinc</keyword>
<keyword evidence="12" id="KW-0227">DNA damage</keyword>
<evidence type="ECO:0000256" key="17">
    <source>
        <dbReference type="ARBA" id="ARBA00030795"/>
    </source>
</evidence>
<keyword evidence="25" id="KW-1185">Reference proteome</keyword>
<dbReference type="FunFam" id="3.30.160.70:FF:000001">
    <property type="entry name" value="Methylated-DNA--protein-cysteine methyltransferase"/>
    <property type="match status" value="1"/>
</dbReference>
<keyword evidence="14" id="KW-0238">DNA-binding</keyword>
<keyword evidence="15" id="KW-0234">DNA repair</keyword>
<evidence type="ECO:0000256" key="5">
    <source>
        <dbReference type="ARBA" id="ARBA00008711"/>
    </source>
</evidence>
<accession>A0A813P116</accession>
<evidence type="ECO:0000256" key="14">
    <source>
        <dbReference type="ARBA" id="ARBA00023125"/>
    </source>
</evidence>
<comment type="cofactor">
    <cofactor evidence="2">
        <name>Zn(2+)</name>
        <dbReference type="ChEBI" id="CHEBI:29105"/>
    </cofactor>
</comment>
<evidence type="ECO:0000256" key="6">
    <source>
        <dbReference type="ARBA" id="ARBA00011918"/>
    </source>
</evidence>
<dbReference type="GO" id="GO:0003677">
    <property type="term" value="F:DNA binding"/>
    <property type="evidence" value="ECO:0007669"/>
    <property type="project" value="UniProtKB-KW"/>
</dbReference>
<dbReference type="InterPro" id="IPR036388">
    <property type="entry name" value="WH-like_DNA-bd_sf"/>
</dbReference>
<reference evidence="21" key="1">
    <citation type="submission" date="2021-02" db="EMBL/GenBank/DDBJ databases">
        <authorList>
            <person name="Nowell W R."/>
        </authorList>
    </citation>
    <scope>NUCLEOTIDE SEQUENCE</scope>
</reference>
<evidence type="ECO:0000256" key="2">
    <source>
        <dbReference type="ARBA" id="ARBA00001947"/>
    </source>
</evidence>
<dbReference type="GO" id="GO:0005654">
    <property type="term" value="C:nucleoplasm"/>
    <property type="evidence" value="ECO:0007669"/>
    <property type="project" value="TreeGrafter"/>
</dbReference>
<dbReference type="PANTHER" id="PTHR46460:SF1">
    <property type="entry name" value="METHYLATED-DNA--PROTEIN-CYSTEINE METHYLTRANSFERASE"/>
    <property type="match status" value="1"/>
</dbReference>
<evidence type="ECO:0000256" key="10">
    <source>
        <dbReference type="ARBA" id="ARBA00022679"/>
    </source>
</evidence>
<dbReference type="AlphaFoldDB" id="A0A813P116"/>
<evidence type="ECO:0000313" key="23">
    <source>
        <dbReference type="EMBL" id="CAF3524816.1"/>
    </source>
</evidence>
<dbReference type="Proteomes" id="UP000663829">
    <property type="component" value="Unassembled WGS sequence"/>
</dbReference>
<dbReference type="InterPro" id="IPR001497">
    <property type="entry name" value="MethylDNA_cys_MeTrfase_AS"/>
</dbReference>
<evidence type="ECO:0000256" key="19">
    <source>
        <dbReference type="ARBA" id="ARBA00049348"/>
    </source>
</evidence>
<comment type="catalytic activity">
    <reaction evidence="19">
        <text>a 6-O-methyl-2'-deoxyguanosine in DNA + L-cysteinyl-[protein] = S-methyl-L-cysteinyl-[protein] + a 2'-deoxyguanosine in DNA</text>
        <dbReference type="Rhea" id="RHEA:24000"/>
        <dbReference type="Rhea" id="RHEA-COMP:10131"/>
        <dbReference type="Rhea" id="RHEA-COMP:10132"/>
        <dbReference type="Rhea" id="RHEA-COMP:11367"/>
        <dbReference type="Rhea" id="RHEA-COMP:11368"/>
        <dbReference type="ChEBI" id="CHEBI:29950"/>
        <dbReference type="ChEBI" id="CHEBI:82612"/>
        <dbReference type="ChEBI" id="CHEBI:85445"/>
        <dbReference type="ChEBI" id="CHEBI:85448"/>
        <dbReference type="EC" id="2.1.1.63"/>
    </reaction>
</comment>
<dbReference type="Proteomes" id="UP000677228">
    <property type="component" value="Unassembled WGS sequence"/>
</dbReference>
<evidence type="ECO:0000313" key="21">
    <source>
        <dbReference type="EMBL" id="CAF0746054.1"/>
    </source>
</evidence>
<feature type="domain" description="Methylated-DNA-[protein]-cysteine S-methyltransferase DNA binding" evidence="20">
    <location>
        <begin position="94"/>
        <end position="176"/>
    </location>
</feature>
<evidence type="ECO:0000256" key="1">
    <source>
        <dbReference type="ARBA" id="ARBA00001286"/>
    </source>
</evidence>
<keyword evidence="9" id="KW-0489">Methyltransferase</keyword>
<keyword evidence="16" id="KW-0539">Nucleus</keyword>
<evidence type="ECO:0000256" key="12">
    <source>
        <dbReference type="ARBA" id="ARBA00022763"/>
    </source>
</evidence>
<gene>
    <name evidence="21" type="ORF">GPM918_LOCUS544</name>
    <name evidence="22" type="ORF">OVA965_LOCUS2036</name>
    <name evidence="23" type="ORF">SRO942_LOCUS545</name>
    <name evidence="24" type="ORF">TMI583_LOCUS2036</name>
</gene>